<evidence type="ECO:0000313" key="8">
    <source>
        <dbReference type="Proteomes" id="UP001596410"/>
    </source>
</evidence>
<dbReference type="PANTHER" id="PTHR32114:SF2">
    <property type="entry name" value="ABC TRANSPORTER ABCH.3"/>
    <property type="match status" value="1"/>
</dbReference>
<protein>
    <recommendedName>
        <fullName evidence="3">Nuclease SbcCD subunit C</fullName>
    </recommendedName>
</protein>
<evidence type="ECO:0000256" key="5">
    <source>
        <dbReference type="SAM" id="MobiDB-lite"/>
    </source>
</evidence>
<dbReference type="EMBL" id="JBHSZV010000004">
    <property type="protein sequence ID" value="MFC7060387.1"/>
    <property type="molecule type" value="Genomic_DNA"/>
</dbReference>
<dbReference type="SUPFAM" id="SSF52540">
    <property type="entry name" value="P-loop containing nucleoside triphosphate hydrolases"/>
    <property type="match status" value="2"/>
</dbReference>
<comment type="subunit">
    <text evidence="2">Heterodimer of SbcC and SbcD.</text>
</comment>
<keyword evidence="8" id="KW-1185">Reference proteome</keyword>
<name>A0ABW2EDV4_9BACI</name>
<dbReference type="RefSeq" id="WP_204706288.1">
    <property type="nucleotide sequence ID" value="NZ_JBHSZV010000004.1"/>
</dbReference>
<reference evidence="8" key="1">
    <citation type="journal article" date="2019" name="Int. J. Syst. Evol. Microbiol.">
        <title>The Global Catalogue of Microorganisms (GCM) 10K type strain sequencing project: providing services to taxonomists for standard genome sequencing and annotation.</title>
        <authorList>
            <consortium name="The Broad Institute Genomics Platform"/>
            <consortium name="The Broad Institute Genome Sequencing Center for Infectious Disease"/>
            <person name="Wu L."/>
            <person name="Ma J."/>
        </authorList>
    </citation>
    <scope>NUCLEOTIDE SEQUENCE [LARGE SCALE GENOMIC DNA]</scope>
    <source>
        <strain evidence="8">CGMCC 4.1621</strain>
    </source>
</reference>
<proteinExistence type="inferred from homology"/>
<evidence type="ECO:0000313" key="7">
    <source>
        <dbReference type="EMBL" id="MFC7060387.1"/>
    </source>
</evidence>
<dbReference type="Pfam" id="PF13476">
    <property type="entry name" value="AAA_23"/>
    <property type="match status" value="1"/>
</dbReference>
<evidence type="ECO:0000256" key="3">
    <source>
        <dbReference type="ARBA" id="ARBA00013368"/>
    </source>
</evidence>
<feature type="region of interest" description="Disordered" evidence="5">
    <location>
        <begin position="358"/>
        <end position="377"/>
    </location>
</feature>
<keyword evidence="4" id="KW-0175">Coiled coil</keyword>
<organism evidence="7 8">
    <name type="scientific">Halobacillus seohaensis</name>
    <dbReference type="NCBI Taxonomy" id="447421"/>
    <lineage>
        <taxon>Bacteria</taxon>
        <taxon>Bacillati</taxon>
        <taxon>Bacillota</taxon>
        <taxon>Bacilli</taxon>
        <taxon>Bacillales</taxon>
        <taxon>Bacillaceae</taxon>
        <taxon>Halobacillus</taxon>
    </lineage>
</organism>
<evidence type="ECO:0000256" key="2">
    <source>
        <dbReference type="ARBA" id="ARBA00011322"/>
    </source>
</evidence>
<evidence type="ECO:0000256" key="1">
    <source>
        <dbReference type="ARBA" id="ARBA00006930"/>
    </source>
</evidence>
<sequence>MKALHLVLNAFGPFKQKQTIDFSQLGEESIFLVTGPTGAGKTTIFDAMCFALYGRASGTDRDQDTLKSHFAADTDTTYVDFSFMLRGKQYRIERMPKQWKKKERGEGYKEEPTRAQLYIMSNGEERLIASKIKEVNDTVEELLSLDYDQFRKMIMIPQGEFRKLISENSKEREDILQKIFHTHFFSQLSEHFKDLTKSLEKQMEQYQWKLDQEIEKIHWLPDEESTGEEDPQIIRNRLEKTLNEQSIRKKSEEEELSKLSKSTEEAQENYHKAKSIEDLFAEQEKLRNEQAELSNQQSHYNHLSEMIELAKQANEVKPVEQQVEERNRDVVKLEQDFLEQKQFRTKVEEEYKQLLASYEKESSKEEEREQLKEDVKRKEEMREKLDQLFKLQKQLNDMENKQSNIQDRLNKISKSKKEKQLEKENLTDLSSKEREITSQVYDTKEKLDDAKRSLDQTTRLKKEWETLQQLRTKYQTLKEEATTFFERKEKAKAQYDEAVEQLKQHRAYHLAIDLTTEQACPVCGSTNHPSVAEKPDGVKSNEEMDRLKKSYEHYEQKYTSKHEEMTTARAQGTSQKQLVDTLLNDLTEQIEGELSTEMILEAFTRIEKWITKLQETWEMTNKQLNKIHEATDTLAKLEDNLNQLIEQEEELNKHHNQLLQEKVAIQTQLENLKNTYAFDTMDAQEMADKVAEAEKAYQQATEKWEQVQKGFKVKSDQFQQARTKEEELNRYLDQTKKILEEKKKEFKETLDQFNFSSEETYRKALMKSDDISQSIERLNTYNQRKGIIQERLSELSVKLKEETRPALNQMLAIWEEQKQQTYQKQEVVNEMNMVFKQNTTVLSSIDKLMNEQKEFAHQYYDLAELSNLARGDNPLKLSLERYVLASYLDEILVQANIRFDQMSDHRYQLLRSDGVAKRGAQSGLDLEVIDHHTGQKRSVRTLSGGEGFKASLSLALGMADVVQSHAGGVQLETLFIDEGFGTLDEVSLEQAIGCLRSLQDGNRMLGIISHVSQLKEEIPAKLQIHSGQEGSSVEFTFQ</sequence>
<evidence type="ECO:0000256" key="4">
    <source>
        <dbReference type="SAM" id="Coils"/>
    </source>
</evidence>
<gene>
    <name evidence="7" type="ORF">ACFQIC_00690</name>
</gene>
<evidence type="ECO:0000259" key="6">
    <source>
        <dbReference type="Pfam" id="PF13476"/>
    </source>
</evidence>
<comment type="similarity">
    <text evidence="1">Belongs to the SMC family. SbcC subfamily.</text>
</comment>
<feature type="domain" description="Rad50/SbcC-type AAA" evidence="6">
    <location>
        <begin position="6"/>
        <end position="217"/>
    </location>
</feature>
<accession>A0ABW2EDV4</accession>
<dbReference type="PANTHER" id="PTHR32114">
    <property type="entry name" value="ABC TRANSPORTER ABCH.3"/>
    <property type="match status" value="1"/>
</dbReference>
<feature type="coiled-coil region" evidence="4">
    <location>
        <begin position="620"/>
        <end position="752"/>
    </location>
</feature>
<feature type="coiled-coil region" evidence="4">
    <location>
        <begin position="196"/>
        <end position="296"/>
    </location>
</feature>
<dbReference type="InterPro" id="IPR027417">
    <property type="entry name" value="P-loop_NTPase"/>
</dbReference>
<comment type="caution">
    <text evidence="7">The sequence shown here is derived from an EMBL/GenBank/DDBJ whole genome shotgun (WGS) entry which is preliminary data.</text>
</comment>
<dbReference type="Pfam" id="PF13558">
    <property type="entry name" value="SbcC_Walker_B"/>
    <property type="match status" value="1"/>
</dbReference>
<dbReference type="InterPro" id="IPR038729">
    <property type="entry name" value="Rad50/SbcC_AAA"/>
</dbReference>
<dbReference type="Proteomes" id="UP001596410">
    <property type="component" value="Unassembled WGS sequence"/>
</dbReference>
<dbReference type="Gene3D" id="3.40.50.300">
    <property type="entry name" value="P-loop containing nucleotide triphosphate hydrolases"/>
    <property type="match status" value="2"/>
</dbReference>